<keyword evidence="3" id="KW-1185">Reference proteome</keyword>
<name>A0A1G9E584_9RHOB</name>
<dbReference type="PROSITE" id="PS51257">
    <property type="entry name" value="PROKAR_LIPOPROTEIN"/>
    <property type="match status" value="1"/>
</dbReference>
<feature type="chain" id="PRO_5011563514" description="Beta-barrel assembly machine subunit BamF" evidence="1">
    <location>
        <begin position="23"/>
        <end position="173"/>
    </location>
</feature>
<proteinExistence type="predicted"/>
<evidence type="ECO:0000313" key="3">
    <source>
        <dbReference type="Proteomes" id="UP000199328"/>
    </source>
</evidence>
<evidence type="ECO:0008006" key="4">
    <source>
        <dbReference type="Google" id="ProtNLM"/>
    </source>
</evidence>
<sequence>MTRGTARLLPALLVVAVLSACASDEPKLLNLKKTGAGPDEFAVVPYKPLQQPQDYASLPEPTPGAGNLVDPTPKADAIAALGGRPTVARGVPAADAGLVSHASRYGVDGAIRTRLAAEDLEWRRRKSPRLLERLFSVTTYYRAYRRMALDQHAELERFRAAGVWTPAAPPERK</sequence>
<dbReference type="Pfam" id="PF11233">
    <property type="entry name" value="DUF3035"/>
    <property type="match status" value="1"/>
</dbReference>
<dbReference type="OrthoDB" id="7876689at2"/>
<dbReference type="EMBL" id="FNFV01000004">
    <property type="protein sequence ID" value="SDK71262.1"/>
    <property type="molecule type" value="Genomic_DNA"/>
</dbReference>
<dbReference type="Proteomes" id="UP000199328">
    <property type="component" value="Unassembled WGS sequence"/>
</dbReference>
<evidence type="ECO:0000313" key="2">
    <source>
        <dbReference type="EMBL" id="SDK71262.1"/>
    </source>
</evidence>
<feature type="signal peptide" evidence="1">
    <location>
        <begin position="1"/>
        <end position="22"/>
    </location>
</feature>
<evidence type="ECO:0000256" key="1">
    <source>
        <dbReference type="SAM" id="SignalP"/>
    </source>
</evidence>
<keyword evidence="1" id="KW-0732">Signal</keyword>
<dbReference type="AlphaFoldDB" id="A0A1G9E584"/>
<reference evidence="3" key="1">
    <citation type="submission" date="2016-10" db="EMBL/GenBank/DDBJ databases">
        <authorList>
            <person name="Varghese N."/>
            <person name="Submissions S."/>
        </authorList>
    </citation>
    <scope>NUCLEOTIDE SEQUENCE [LARGE SCALE GENOMIC DNA]</scope>
    <source>
        <strain evidence="3">CGMCC 1.10789</strain>
    </source>
</reference>
<gene>
    <name evidence="2" type="ORF">SAMN05216257_104157</name>
</gene>
<dbReference type="STRING" id="990712.SAMN05216257_104157"/>
<protein>
    <recommendedName>
        <fullName evidence="4">Beta-barrel assembly machine subunit BamF</fullName>
    </recommendedName>
</protein>
<accession>A0A1G9E584</accession>
<dbReference type="InterPro" id="IPR021395">
    <property type="entry name" value="DUF3035"/>
</dbReference>
<dbReference type="RefSeq" id="WP_092500377.1">
    <property type="nucleotide sequence ID" value="NZ_FNFV01000004.1"/>
</dbReference>
<organism evidence="2 3">
    <name type="scientific">Meinhardsimonia xiamenensis</name>
    <dbReference type="NCBI Taxonomy" id="990712"/>
    <lineage>
        <taxon>Bacteria</taxon>
        <taxon>Pseudomonadati</taxon>
        <taxon>Pseudomonadota</taxon>
        <taxon>Alphaproteobacteria</taxon>
        <taxon>Rhodobacterales</taxon>
        <taxon>Paracoccaceae</taxon>
        <taxon>Meinhardsimonia</taxon>
    </lineage>
</organism>